<dbReference type="InterPro" id="IPR015943">
    <property type="entry name" value="WD40/YVTN_repeat-like_dom_sf"/>
</dbReference>
<dbReference type="SUPFAM" id="SSF63829">
    <property type="entry name" value="Calcium-dependent phosphotriesterase"/>
    <property type="match status" value="1"/>
</dbReference>
<evidence type="ECO:0008006" key="3">
    <source>
        <dbReference type="Google" id="ProtNLM"/>
    </source>
</evidence>
<dbReference type="EMBL" id="CP146369">
    <property type="protein sequence ID" value="WWT53345.1"/>
    <property type="molecule type" value="Genomic_DNA"/>
</dbReference>
<dbReference type="Proteomes" id="UP001363460">
    <property type="component" value="Chromosome"/>
</dbReference>
<gene>
    <name evidence="1" type="ORF">V8J38_08675</name>
</gene>
<evidence type="ECO:0000313" key="1">
    <source>
        <dbReference type="EMBL" id="WWT53345.1"/>
    </source>
</evidence>
<sequence length="329" mass="34841">MRDSWRDIWMTTAGSVAFIGLLAGAPAQAREPSTSSIAVLALPEAAAYPEGVTVDPATGAIYTTSANTGVVVSVDPENRVPIVIGDPLDMADARPATPVSVALGLKADGEGRLWVAGARTGSMHVVDIATGRRLARFTTPEGAALINDVALTTDAAYFTDTVRPVLWRAPRDPIADQALQPWLSFEGTAIRYGEDANLNGIAATPDGRYLLVVQMKAGKLFRIDTSTREITVIDTGDSALDGGDGLALHGQRLFVVRQWSEEIVALDLSSDFTTATEAKRLTFAELAWPATAAVRGDRLIVANSQLNRRGSGDPVLPFSLVSIPLSAFD</sequence>
<keyword evidence="2" id="KW-1185">Reference proteome</keyword>
<dbReference type="InterPro" id="IPR051200">
    <property type="entry name" value="Host-pathogen_enzymatic-act"/>
</dbReference>
<protein>
    <recommendedName>
        <fullName evidence="3">Superoxide dismutase</fullName>
    </recommendedName>
</protein>
<evidence type="ECO:0000313" key="2">
    <source>
        <dbReference type="Proteomes" id="UP001363460"/>
    </source>
</evidence>
<reference evidence="1 2" key="1">
    <citation type="submission" date="2024-02" db="EMBL/GenBank/DDBJ databases">
        <title>Distribution and functional of Brevundimonas-related endobacteria within Verticillium dahliae.</title>
        <authorList>
            <person name="Zeng H."/>
        </authorList>
    </citation>
    <scope>NUCLEOTIDE SEQUENCE [LARGE SCALE GENOMIC DNA]</scope>
    <source>
        <strain evidence="1 2">TRM 44200</strain>
    </source>
</reference>
<dbReference type="PANTHER" id="PTHR47197:SF3">
    <property type="entry name" value="DIHYDRO-HEME D1 DEHYDROGENASE"/>
    <property type="match status" value="1"/>
</dbReference>
<name>A0ABZ2IEL6_9CAUL</name>
<organism evidence="1 2">
    <name type="scientific">Brevundimonas olei</name>
    <dbReference type="NCBI Taxonomy" id="657642"/>
    <lineage>
        <taxon>Bacteria</taxon>
        <taxon>Pseudomonadati</taxon>
        <taxon>Pseudomonadota</taxon>
        <taxon>Alphaproteobacteria</taxon>
        <taxon>Caulobacterales</taxon>
        <taxon>Caulobacteraceae</taxon>
        <taxon>Brevundimonas</taxon>
    </lineage>
</organism>
<accession>A0ABZ2IEL6</accession>
<proteinExistence type="predicted"/>
<dbReference type="RefSeq" id="WP_338574958.1">
    <property type="nucleotide sequence ID" value="NZ_CP146369.1"/>
</dbReference>
<dbReference type="PANTHER" id="PTHR47197">
    <property type="entry name" value="PROTEIN NIRF"/>
    <property type="match status" value="1"/>
</dbReference>
<dbReference type="Gene3D" id="2.130.10.10">
    <property type="entry name" value="YVTN repeat-like/Quinoprotein amine dehydrogenase"/>
    <property type="match status" value="2"/>
</dbReference>